<gene>
    <name evidence="2" type="ORF">ZHAS_00018008</name>
</gene>
<feature type="compositionally biased region" description="Basic residues" evidence="1">
    <location>
        <begin position="87"/>
        <end position="96"/>
    </location>
</feature>
<accession>A0A084WIC6</accession>
<evidence type="ECO:0000313" key="3">
    <source>
        <dbReference type="EnsemblMetazoa" id="ASIC018008-PA"/>
    </source>
</evidence>
<dbReference type="EnsemblMetazoa" id="ASIC018008-RA">
    <property type="protein sequence ID" value="ASIC018008-PA"/>
    <property type="gene ID" value="ASIC018008"/>
</dbReference>
<feature type="compositionally biased region" description="Basic and acidic residues" evidence="1">
    <location>
        <begin position="65"/>
        <end position="77"/>
    </location>
</feature>
<name>A0A084WIC6_ANOSI</name>
<protein>
    <submittedName>
        <fullName evidence="2 3">Uncharacterized protein</fullName>
    </submittedName>
</protein>
<evidence type="ECO:0000313" key="4">
    <source>
        <dbReference type="Proteomes" id="UP000030765"/>
    </source>
</evidence>
<sequence length="96" mass="10755">MRTIAFGDCKFVDNYKTPEWKISTVGGRPRQWKVEKSTSHPFGLQIAEQGKANSFATIEPMHTADTDTFRTFPEKAEPSPSGEGKPVKKNRSLRNG</sequence>
<evidence type="ECO:0000256" key="1">
    <source>
        <dbReference type="SAM" id="MobiDB-lite"/>
    </source>
</evidence>
<reference evidence="2 4" key="1">
    <citation type="journal article" date="2014" name="BMC Genomics">
        <title>Genome sequence of Anopheles sinensis provides insight into genetics basis of mosquito competence for malaria parasites.</title>
        <authorList>
            <person name="Zhou D."/>
            <person name="Zhang D."/>
            <person name="Ding G."/>
            <person name="Shi L."/>
            <person name="Hou Q."/>
            <person name="Ye Y."/>
            <person name="Xu Y."/>
            <person name="Zhou H."/>
            <person name="Xiong C."/>
            <person name="Li S."/>
            <person name="Yu J."/>
            <person name="Hong S."/>
            <person name="Yu X."/>
            <person name="Zou P."/>
            <person name="Chen C."/>
            <person name="Chang X."/>
            <person name="Wang W."/>
            <person name="Lv Y."/>
            <person name="Sun Y."/>
            <person name="Ma L."/>
            <person name="Shen B."/>
            <person name="Zhu C."/>
        </authorList>
    </citation>
    <scope>NUCLEOTIDE SEQUENCE [LARGE SCALE GENOMIC DNA]</scope>
</reference>
<feature type="region of interest" description="Disordered" evidence="1">
    <location>
        <begin position="65"/>
        <end position="96"/>
    </location>
</feature>
<dbReference type="AlphaFoldDB" id="A0A084WIC6"/>
<evidence type="ECO:0000313" key="2">
    <source>
        <dbReference type="EMBL" id="KFB49970.1"/>
    </source>
</evidence>
<dbReference type="VEuPathDB" id="VectorBase:ASIC018008"/>
<keyword evidence="4" id="KW-1185">Reference proteome</keyword>
<dbReference type="EMBL" id="ATLV01023928">
    <property type="status" value="NOT_ANNOTATED_CDS"/>
    <property type="molecule type" value="Genomic_DNA"/>
</dbReference>
<organism evidence="2">
    <name type="scientific">Anopheles sinensis</name>
    <name type="common">Mosquito</name>
    <dbReference type="NCBI Taxonomy" id="74873"/>
    <lineage>
        <taxon>Eukaryota</taxon>
        <taxon>Metazoa</taxon>
        <taxon>Ecdysozoa</taxon>
        <taxon>Arthropoda</taxon>
        <taxon>Hexapoda</taxon>
        <taxon>Insecta</taxon>
        <taxon>Pterygota</taxon>
        <taxon>Neoptera</taxon>
        <taxon>Endopterygota</taxon>
        <taxon>Diptera</taxon>
        <taxon>Nematocera</taxon>
        <taxon>Culicoidea</taxon>
        <taxon>Culicidae</taxon>
        <taxon>Anophelinae</taxon>
        <taxon>Anopheles</taxon>
    </lineage>
</organism>
<dbReference type="Proteomes" id="UP000030765">
    <property type="component" value="Unassembled WGS sequence"/>
</dbReference>
<dbReference type="EMBL" id="KE525347">
    <property type="protein sequence ID" value="KFB49970.1"/>
    <property type="molecule type" value="Genomic_DNA"/>
</dbReference>
<reference evidence="3" key="2">
    <citation type="submission" date="2020-05" db="UniProtKB">
        <authorList>
            <consortium name="EnsemblMetazoa"/>
        </authorList>
    </citation>
    <scope>IDENTIFICATION</scope>
</reference>
<proteinExistence type="predicted"/>